<dbReference type="KEGG" id="dpx:DAPPUDRAFT_233217"/>
<reference evidence="3 4" key="1">
    <citation type="journal article" date="2011" name="Science">
        <title>The ecoresponsive genome of Daphnia pulex.</title>
        <authorList>
            <person name="Colbourne J.K."/>
            <person name="Pfrender M.E."/>
            <person name="Gilbert D."/>
            <person name="Thomas W.K."/>
            <person name="Tucker A."/>
            <person name="Oakley T.H."/>
            <person name="Tokishita S."/>
            <person name="Aerts A."/>
            <person name="Arnold G.J."/>
            <person name="Basu M.K."/>
            <person name="Bauer D.J."/>
            <person name="Caceres C.E."/>
            <person name="Carmel L."/>
            <person name="Casola C."/>
            <person name="Choi J.H."/>
            <person name="Detter J.C."/>
            <person name="Dong Q."/>
            <person name="Dusheyko S."/>
            <person name="Eads B.D."/>
            <person name="Frohlich T."/>
            <person name="Geiler-Samerotte K.A."/>
            <person name="Gerlach D."/>
            <person name="Hatcher P."/>
            <person name="Jogdeo S."/>
            <person name="Krijgsveld J."/>
            <person name="Kriventseva E.V."/>
            <person name="Kultz D."/>
            <person name="Laforsch C."/>
            <person name="Lindquist E."/>
            <person name="Lopez J."/>
            <person name="Manak J.R."/>
            <person name="Muller J."/>
            <person name="Pangilinan J."/>
            <person name="Patwardhan R.P."/>
            <person name="Pitluck S."/>
            <person name="Pritham E.J."/>
            <person name="Rechtsteiner A."/>
            <person name="Rho M."/>
            <person name="Rogozin I.B."/>
            <person name="Sakarya O."/>
            <person name="Salamov A."/>
            <person name="Schaack S."/>
            <person name="Shapiro H."/>
            <person name="Shiga Y."/>
            <person name="Skalitzky C."/>
            <person name="Smith Z."/>
            <person name="Souvorov A."/>
            <person name="Sung W."/>
            <person name="Tang Z."/>
            <person name="Tsuchiya D."/>
            <person name="Tu H."/>
            <person name="Vos H."/>
            <person name="Wang M."/>
            <person name="Wolf Y.I."/>
            <person name="Yamagata H."/>
            <person name="Yamada T."/>
            <person name="Ye Y."/>
            <person name="Shaw J.R."/>
            <person name="Andrews J."/>
            <person name="Crease T.J."/>
            <person name="Tang H."/>
            <person name="Lucas S.M."/>
            <person name="Robertson H.M."/>
            <person name="Bork P."/>
            <person name="Koonin E.V."/>
            <person name="Zdobnov E.M."/>
            <person name="Grigoriev I.V."/>
            <person name="Lynch M."/>
            <person name="Boore J.L."/>
        </authorList>
    </citation>
    <scope>NUCLEOTIDE SEQUENCE [LARGE SCALE GENOMIC DNA]</scope>
</reference>
<evidence type="ECO:0000313" key="3">
    <source>
        <dbReference type="EMBL" id="EFX89626.1"/>
    </source>
</evidence>
<accession>E9FTJ4</accession>
<feature type="chain" id="PRO_5003240313" evidence="2">
    <location>
        <begin position="20"/>
        <end position="98"/>
    </location>
</feature>
<dbReference type="HOGENOM" id="CLU_2374874_0_0_1"/>
<keyword evidence="4" id="KW-1185">Reference proteome</keyword>
<sequence length="98" mass="11321">MTRLTLLIVLLSAVYLAHSLVQEMNYDAANKETLWMTNEYVNRNAGEAADQQRESRTLWRHHHRDFNRVPVRQRPVTDPTVPQRDVITDSEGFGIGDS</sequence>
<protein>
    <submittedName>
        <fullName evidence="3">Uncharacterized protein</fullName>
    </submittedName>
</protein>
<evidence type="ECO:0000313" key="4">
    <source>
        <dbReference type="Proteomes" id="UP000000305"/>
    </source>
</evidence>
<proteinExistence type="predicted"/>
<evidence type="ECO:0000256" key="2">
    <source>
        <dbReference type="SAM" id="SignalP"/>
    </source>
</evidence>
<dbReference type="Proteomes" id="UP000000305">
    <property type="component" value="Unassembled WGS sequence"/>
</dbReference>
<gene>
    <name evidence="3" type="ORF">DAPPUDRAFT_233217</name>
</gene>
<dbReference type="EMBL" id="GL732524">
    <property type="protein sequence ID" value="EFX89626.1"/>
    <property type="molecule type" value="Genomic_DNA"/>
</dbReference>
<name>E9FTJ4_DAPPU</name>
<feature type="region of interest" description="Disordered" evidence="1">
    <location>
        <begin position="69"/>
        <end position="98"/>
    </location>
</feature>
<feature type="signal peptide" evidence="2">
    <location>
        <begin position="1"/>
        <end position="19"/>
    </location>
</feature>
<evidence type="ECO:0000256" key="1">
    <source>
        <dbReference type="SAM" id="MobiDB-lite"/>
    </source>
</evidence>
<dbReference type="InParanoid" id="E9FTJ4"/>
<organism evidence="3 4">
    <name type="scientific">Daphnia pulex</name>
    <name type="common">Water flea</name>
    <dbReference type="NCBI Taxonomy" id="6669"/>
    <lineage>
        <taxon>Eukaryota</taxon>
        <taxon>Metazoa</taxon>
        <taxon>Ecdysozoa</taxon>
        <taxon>Arthropoda</taxon>
        <taxon>Crustacea</taxon>
        <taxon>Branchiopoda</taxon>
        <taxon>Diplostraca</taxon>
        <taxon>Cladocera</taxon>
        <taxon>Anomopoda</taxon>
        <taxon>Daphniidae</taxon>
        <taxon>Daphnia</taxon>
    </lineage>
</organism>
<keyword evidence="2" id="KW-0732">Signal</keyword>
<dbReference type="AlphaFoldDB" id="E9FTJ4"/>